<dbReference type="CTD" id="20320395"/>
<dbReference type="EMBL" id="KL596744">
    <property type="protein sequence ID" value="KER26571.1"/>
    <property type="molecule type" value="Genomic_DNA"/>
</dbReference>
<reference evidence="1 2" key="1">
    <citation type="submission" date="2013-11" db="EMBL/GenBank/DDBJ databases">
        <title>Opisthorchis viverrini - life in the bile duct.</title>
        <authorList>
            <person name="Young N.D."/>
            <person name="Nagarajan N."/>
            <person name="Lin S.J."/>
            <person name="Korhonen P.K."/>
            <person name="Jex A.R."/>
            <person name="Hall R.S."/>
            <person name="Safavi-Hemami H."/>
            <person name="Kaewkong W."/>
            <person name="Bertrand D."/>
            <person name="Gao S."/>
            <person name="Seet Q."/>
            <person name="Wongkham S."/>
            <person name="Teh B.T."/>
            <person name="Wongkham C."/>
            <person name="Intapan P.M."/>
            <person name="Maleewong W."/>
            <person name="Yang X."/>
            <person name="Hu M."/>
            <person name="Wang Z."/>
            <person name="Hofmann A."/>
            <person name="Sternberg P.W."/>
            <person name="Tan P."/>
            <person name="Wang J."/>
            <person name="Gasser R.B."/>
        </authorList>
    </citation>
    <scope>NUCLEOTIDE SEQUENCE [LARGE SCALE GENOMIC DNA]</scope>
</reference>
<dbReference type="KEGG" id="ovi:T265_06213"/>
<dbReference type="Proteomes" id="UP000054324">
    <property type="component" value="Unassembled WGS sequence"/>
</dbReference>
<dbReference type="RefSeq" id="XP_009169685.1">
    <property type="nucleotide sequence ID" value="XM_009171421.1"/>
</dbReference>
<gene>
    <name evidence="1" type="ORF">T265_06213</name>
</gene>
<sequence>MLVYSTYGWGPRDPHCAWSEETLQDMAANRCQWRSCCQFLFRSPEALDDDGDDEDDDDDDDDIVRTFYYKHKTVSNLPSFVNADDPLFGSNMSKEFGSNLSVLSTCDGILRSHPVVVSAGVEAQSCLLRAEVRVICGRTQFPGVAAHVRCLHGRSVVPRTGVLGVTGRIRYCQPGLQEPQACLRLKVFGGRGRVVKMPVHNLSTRSWLLDRPAYMAECVRPTVPLRNDPRGWYFLYGSVGAFHQTAPLWVVRCCPRFMDPQECTYFPQQVALKGWALIRVENDWYPIA</sequence>
<evidence type="ECO:0000313" key="2">
    <source>
        <dbReference type="Proteomes" id="UP000054324"/>
    </source>
</evidence>
<name>A0A074ZH15_OPIVI</name>
<organism evidence="1 2">
    <name type="scientific">Opisthorchis viverrini</name>
    <name type="common">Southeast Asian liver fluke</name>
    <dbReference type="NCBI Taxonomy" id="6198"/>
    <lineage>
        <taxon>Eukaryota</taxon>
        <taxon>Metazoa</taxon>
        <taxon>Spiralia</taxon>
        <taxon>Lophotrochozoa</taxon>
        <taxon>Platyhelminthes</taxon>
        <taxon>Trematoda</taxon>
        <taxon>Digenea</taxon>
        <taxon>Opisthorchiida</taxon>
        <taxon>Opisthorchiata</taxon>
        <taxon>Opisthorchiidae</taxon>
        <taxon>Opisthorchis</taxon>
    </lineage>
</organism>
<accession>A0A074ZH15</accession>
<dbReference type="GeneID" id="20320395"/>
<protein>
    <submittedName>
        <fullName evidence="1">Uncharacterized protein</fullName>
    </submittedName>
</protein>
<dbReference type="AlphaFoldDB" id="A0A074ZH15"/>
<keyword evidence="2" id="KW-1185">Reference proteome</keyword>
<evidence type="ECO:0000313" key="1">
    <source>
        <dbReference type="EMBL" id="KER26571.1"/>
    </source>
</evidence>
<proteinExistence type="predicted"/>